<dbReference type="RefSeq" id="WP_167384922.1">
    <property type="nucleotide sequence ID" value="NZ_FNSO01000004.1"/>
</dbReference>
<name>A0A1H5CAF6_9PSEU</name>
<dbReference type="AlphaFoldDB" id="A0A1H5CAF6"/>
<keyword evidence="2" id="KW-1185">Reference proteome</keyword>
<evidence type="ECO:0000313" key="1">
    <source>
        <dbReference type="EMBL" id="SED63626.1"/>
    </source>
</evidence>
<gene>
    <name evidence="1" type="ORF">SAMN04489727_8680</name>
</gene>
<sequence length="49" mass="5527">MIKLLRRLFSTSTTTEFCESCAQVCTGQCRANALLDQARTRALQLSSRF</sequence>
<dbReference type="EMBL" id="FNSO01000004">
    <property type="protein sequence ID" value="SED63626.1"/>
    <property type="molecule type" value="Genomic_DNA"/>
</dbReference>
<accession>A0A1H5CAF6</accession>
<proteinExistence type="predicted"/>
<evidence type="ECO:0000313" key="2">
    <source>
        <dbReference type="Proteomes" id="UP000199622"/>
    </source>
</evidence>
<reference evidence="2" key="1">
    <citation type="submission" date="2016-10" db="EMBL/GenBank/DDBJ databases">
        <authorList>
            <person name="Varghese N."/>
            <person name="Submissions S."/>
        </authorList>
    </citation>
    <scope>NUCLEOTIDE SEQUENCE [LARGE SCALE GENOMIC DNA]</scope>
    <source>
        <strain evidence="2">DSM 44544</strain>
    </source>
</reference>
<protein>
    <submittedName>
        <fullName evidence="1">Radical SAM additional 4Fe4S-binding SPASM domain-containing protein</fullName>
    </submittedName>
</protein>
<dbReference type="Proteomes" id="UP000199622">
    <property type="component" value="Unassembled WGS sequence"/>
</dbReference>
<dbReference type="STRING" id="208445.SAMN04489727_8680"/>
<organism evidence="1 2">
    <name type="scientific">Amycolatopsis tolypomycina</name>
    <dbReference type="NCBI Taxonomy" id="208445"/>
    <lineage>
        <taxon>Bacteria</taxon>
        <taxon>Bacillati</taxon>
        <taxon>Actinomycetota</taxon>
        <taxon>Actinomycetes</taxon>
        <taxon>Pseudonocardiales</taxon>
        <taxon>Pseudonocardiaceae</taxon>
        <taxon>Amycolatopsis</taxon>
    </lineage>
</organism>